<proteinExistence type="inferred from homology"/>
<organism evidence="4 5">
    <name type="scientific">Castilleja foliolosa</name>
    <dbReference type="NCBI Taxonomy" id="1961234"/>
    <lineage>
        <taxon>Eukaryota</taxon>
        <taxon>Viridiplantae</taxon>
        <taxon>Streptophyta</taxon>
        <taxon>Embryophyta</taxon>
        <taxon>Tracheophyta</taxon>
        <taxon>Spermatophyta</taxon>
        <taxon>Magnoliopsida</taxon>
        <taxon>eudicotyledons</taxon>
        <taxon>Gunneridae</taxon>
        <taxon>Pentapetalae</taxon>
        <taxon>asterids</taxon>
        <taxon>lamiids</taxon>
        <taxon>Lamiales</taxon>
        <taxon>Orobanchaceae</taxon>
        <taxon>Pedicularideae</taxon>
        <taxon>Castillejinae</taxon>
        <taxon>Castilleja</taxon>
    </lineage>
</organism>
<feature type="compositionally biased region" description="Basic and acidic residues" evidence="3">
    <location>
        <begin position="263"/>
        <end position="276"/>
    </location>
</feature>
<protein>
    <submittedName>
        <fullName evidence="4">Uncharacterized protein</fullName>
    </submittedName>
</protein>
<comment type="function">
    <text evidence="2">Involved in regulation of actin and microtubule organization. Part of a WAVE complex that activates the Arp2/3 complex.</text>
</comment>
<evidence type="ECO:0000256" key="3">
    <source>
        <dbReference type="SAM" id="MobiDB-lite"/>
    </source>
</evidence>
<dbReference type="PANTHER" id="PTHR10460">
    <property type="entry name" value="ABL INTERACTOR FAMILY MEMBER"/>
    <property type="match status" value="1"/>
</dbReference>
<name>A0ABD3BPS9_9LAMI</name>
<evidence type="ECO:0000313" key="4">
    <source>
        <dbReference type="EMBL" id="KAL3619513.1"/>
    </source>
</evidence>
<comment type="caution">
    <text evidence="4">The sequence shown here is derived from an EMBL/GenBank/DDBJ whole genome shotgun (WGS) entry which is preliminary data.</text>
</comment>
<dbReference type="EMBL" id="JAVIJP010000069">
    <property type="protein sequence ID" value="KAL3619513.1"/>
    <property type="molecule type" value="Genomic_DNA"/>
</dbReference>
<dbReference type="Gene3D" id="6.10.140.1620">
    <property type="match status" value="1"/>
</dbReference>
<feature type="region of interest" description="Disordered" evidence="3">
    <location>
        <begin position="237"/>
        <end position="280"/>
    </location>
</feature>
<dbReference type="Proteomes" id="UP001632038">
    <property type="component" value="Unassembled WGS sequence"/>
</dbReference>
<accession>A0ABD3BPS9</accession>
<dbReference type="PANTHER" id="PTHR10460:SF34">
    <property type="entry name" value="PROTEIN ABIL2-LIKE"/>
    <property type="match status" value="1"/>
</dbReference>
<evidence type="ECO:0000313" key="5">
    <source>
        <dbReference type="Proteomes" id="UP001632038"/>
    </source>
</evidence>
<evidence type="ECO:0000256" key="2">
    <source>
        <dbReference type="ARBA" id="ARBA00025223"/>
    </source>
</evidence>
<comment type="similarity">
    <text evidence="1">Belongs to the ABI family.</text>
</comment>
<keyword evidence="5" id="KW-1185">Reference proteome</keyword>
<reference evidence="5" key="1">
    <citation type="journal article" date="2024" name="IScience">
        <title>Strigolactones Initiate the Formation of Haustorium-like Structures in Castilleja.</title>
        <authorList>
            <person name="Buerger M."/>
            <person name="Peterson D."/>
            <person name="Chory J."/>
        </authorList>
    </citation>
    <scope>NUCLEOTIDE SEQUENCE [LARGE SCALE GENOMIC DNA]</scope>
</reference>
<sequence length="294" mass="33332">MVSSFDEILIQNKLEFQDSLKDLKNLRKQLYSAAEYFETSYEEENRQQSMIDSSKDYVAKALVNTIDHLGSVADKLNTFLDEKTNEFLDTSTRFSCIQQRLSTFQGLVDLKGVSQHSLMIEAPKHHKQYIVPPAETLKIGESKSTSINFISCTQADTHKPNQDNNNPFAKDFQSGVTKPPLSFLRNKGLSRISTTESSPRPVNFSFTRFASSKEPGKRSVSPLRFSLKRSGTVANYRSVSPSSFDQKRSPSVPRAAISVSSKPETRNTERETEPNTKRSKHLFRALLDVHWSRK</sequence>
<dbReference type="InterPro" id="IPR028457">
    <property type="entry name" value="ABI"/>
</dbReference>
<gene>
    <name evidence="4" type="ORF">CASFOL_037083</name>
</gene>
<dbReference type="AlphaFoldDB" id="A0ABD3BPS9"/>
<evidence type="ECO:0000256" key="1">
    <source>
        <dbReference type="ARBA" id="ARBA00010020"/>
    </source>
</evidence>